<gene>
    <name evidence="1" type="ORF">WMY93_033816</name>
</gene>
<dbReference type="EMBL" id="JBBPFD010000262">
    <property type="protein sequence ID" value="KAK7879476.1"/>
    <property type="molecule type" value="Genomic_DNA"/>
</dbReference>
<name>A0AAW0MRP8_9GOBI</name>
<evidence type="ECO:0000313" key="2">
    <source>
        <dbReference type="Proteomes" id="UP001460270"/>
    </source>
</evidence>
<reference evidence="2" key="1">
    <citation type="submission" date="2024-04" db="EMBL/GenBank/DDBJ databases">
        <title>Salinicola lusitanus LLJ914,a marine bacterium isolated from the Okinawa Trough.</title>
        <authorList>
            <person name="Li J."/>
        </authorList>
    </citation>
    <scope>NUCLEOTIDE SEQUENCE [LARGE SCALE GENOMIC DNA]</scope>
</reference>
<dbReference type="AlphaFoldDB" id="A0AAW0MRP8"/>
<dbReference type="Proteomes" id="UP001460270">
    <property type="component" value="Unassembled WGS sequence"/>
</dbReference>
<protein>
    <submittedName>
        <fullName evidence="1">Uncharacterized protein</fullName>
    </submittedName>
</protein>
<keyword evidence="2" id="KW-1185">Reference proteome</keyword>
<comment type="caution">
    <text evidence="1">The sequence shown here is derived from an EMBL/GenBank/DDBJ whole genome shotgun (WGS) entry which is preliminary data.</text>
</comment>
<evidence type="ECO:0000313" key="1">
    <source>
        <dbReference type="EMBL" id="KAK7879476.1"/>
    </source>
</evidence>
<organism evidence="1 2">
    <name type="scientific">Mugilogobius chulae</name>
    <name type="common">yellowstripe goby</name>
    <dbReference type="NCBI Taxonomy" id="88201"/>
    <lineage>
        <taxon>Eukaryota</taxon>
        <taxon>Metazoa</taxon>
        <taxon>Chordata</taxon>
        <taxon>Craniata</taxon>
        <taxon>Vertebrata</taxon>
        <taxon>Euteleostomi</taxon>
        <taxon>Actinopterygii</taxon>
        <taxon>Neopterygii</taxon>
        <taxon>Teleostei</taxon>
        <taxon>Neoteleostei</taxon>
        <taxon>Acanthomorphata</taxon>
        <taxon>Gobiaria</taxon>
        <taxon>Gobiiformes</taxon>
        <taxon>Gobioidei</taxon>
        <taxon>Gobiidae</taxon>
        <taxon>Gobionellinae</taxon>
        <taxon>Mugilogobius</taxon>
    </lineage>
</organism>
<proteinExistence type="predicted"/>
<accession>A0AAW0MRP8</accession>
<sequence length="125" mass="13853">MLCCCLRSSVTVNGLQPRLPRRPGGGGAGTRRCPGDGVLPRLLLSKDVGVSEYLWTCHVTSLLRDRILESLIGRRKSRRRDIYTEMMDTPHTCPVATVTASHDTRGTGVLLRRPSCDWSSSRTLM</sequence>